<protein>
    <submittedName>
        <fullName evidence="2">Uncharacterized protein</fullName>
    </submittedName>
</protein>
<keyword evidence="3" id="KW-1185">Reference proteome</keyword>
<comment type="caution">
    <text evidence="2">The sequence shown here is derived from an EMBL/GenBank/DDBJ whole genome shotgun (WGS) entry which is preliminary data.</text>
</comment>
<evidence type="ECO:0000313" key="2">
    <source>
        <dbReference type="EMBL" id="CAK9088692.1"/>
    </source>
</evidence>
<organism evidence="2 3">
    <name type="scientific">Durusdinium trenchii</name>
    <dbReference type="NCBI Taxonomy" id="1381693"/>
    <lineage>
        <taxon>Eukaryota</taxon>
        <taxon>Sar</taxon>
        <taxon>Alveolata</taxon>
        <taxon>Dinophyceae</taxon>
        <taxon>Suessiales</taxon>
        <taxon>Symbiodiniaceae</taxon>
        <taxon>Durusdinium</taxon>
    </lineage>
</organism>
<feature type="region of interest" description="Disordered" evidence="1">
    <location>
        <begin position="1"/>
        <end position="22"/>
    </location>
</feature>
<dbReference type="Proteomes" id="UP001642484">
    <property type="component" value="Unassembled WGS sequence"/>
</dbReference>
<feature type="compositionally biased region" description="Low complexity" evidence="1">
    <location>
        <begin position="279"/>
        <end position="289"/>
    </location>
</feature>
<feature type="compositionally biased region" description="Basic and acidic residues" evidence="1">
    <location>
        <begin position="1"/>
        <end position="14"/>
    </location>
</feature>
<accession>A0ABP0QKA0</accession>
<evidence type="ECO:0000256" key="1">
    <source>
        <dbReference type="SAM" id="MobiDB-lite"/>
    </source>
</evidence>
<feature type="compositionally biased region" description="Polar residues" evidence="1">
    <location>
        <begin position="191"/>
        <end position="205"/>
    </location>
</feature>
<sequence length="457" mass="50614">MHTSRFFRDEHEETPPESGSEEVAMAQALAKLCSSAQARRRSEERLKLCRDLLSKIQVATPTAEASLRVLWAELRVLRTRVRPTQTSNEALQLQLRVAERARVAFGWSMGRSWAKGAQKKAVDEEGAPSTATETATPVPRRAPRSRPPRRGAGRRVSRSSHPKRAKREPDGATTEEALPALPASNAPIASEVQTSAASSALSMQTSEKHAPEAADQSDSDVIVEEDQSVVDPKMVDAADAESWSKLGDTVLEELFHRKSRGGETVSGCPWCERRAAAQSPQSPACQASRKPLATRPKEPPSVEEMSLTSPPDEAPSSLEQLRGRCALFRQGHYRHLCSELCYFREFEAARQLRALQDRAMTTGVPWSWLTARLASSHRPPYWCVVFHEASGAVLGSSRCAWQRLQSQQSPVAPLPSWRLEYRDDVLQSPFGLIEELLAEKPWQLLTTCVLLNKTGRA</sequence>
<feature type="region of interest" description="Disordered" evidence="1">
    <location>
        <begin position="279"/>
        <end position="316"/>
    </location>
</feature>
<proteinExistence type="predicted"/>
<dbReference type="EMBL" id="CAXAMN010024683">
    <property type="protein sequence ID" value="CAK9088692.1"/>
    <property type="molecule type" value="Genomic_DNA"/>
</dbReference>
<name>A0ABP0QKA0_9DINO</name>
<gene>
    <name evidence="2" type="ORF">CCMP2556_LOCUS42758</name>
</gene>
<feature type="compositionally biased region" description="Basic residues" evidence="1">
    <location>
        <begin position="141"/>
        <end position="166"/>
    </location>
</feature>
<feature type="non-terminal residue" evidence="2">
    <location>
        <position position="457"/>
    </location>
</feature>
<feature type="region of interest" description="Disordered" evidence="1">
    <location>
        <begin position="190"/>
        <end position="221"/>
    </location>
</feature>
<evidence type="ECO:0000313" key="3">
    <source>
        <dbReference type="Proteomes" id="UP001642484"/>
    </source>
</evidence>
<feature type="region of interest" description="Disordered" evidence="1">
    <location>
        <begin position="114"/>
        <end position="174"/>
    </location>
</feature>
<reference evidence="2 3" key="1">
    <citation type="submission" date="2024-02" db="EMBL/GenBank/DDBJ databases">
        <authorList>
            <person name="Chen Y."/>
            <person name="Shah S."/>
            <person name="Dougan E. K."/>
            <person name="Thang M."/>
            <person name="Chan C."/>
        </authorList>
    </citation>
    <scope>NUCLEOTIDE SEQUENCE [LARGE SCALE GENOMIC DNA]</scope>
</reference>